<comment type="caution">
    <text evidence="7">The sequence shown here is derived from an EMBL/GenBank/DDBJ whole genome shotgun (WGS) entry which is preliminary data.</text>
</comment>
<name>A0A9D4ATB4_9SAUR</name>
<dbReference type="SMART" id="SM00184">
    <property type="entry name" value="RING"/>
    <property type="match status" value="1"/>
</dbReference>
<evidence type="ECO:0000256" key="1">
    <source>
        <dbReference type="ARBA" id="ARBA00022723"/>
    </source>
</evidence>
<dbReference type="InterPro" id="IPR001841">
    <property type="entry name" value="Znf_RING"/>
</dbReference>
<evidence type="ECO:0000259" key="5">
    <source>
        <dbReference type="PROSITE" id="PS50089"/>
    </source>
</evidence>
<evidence type="ECO:0000256" key="4">
    <source>
        <dbReference type="PROSITE-ProRule" id="PRU00024"/>
    </source>
</evidence>
<dbReference type="InterPro" id="IPR017907">
    <property type="entry name" value="Znf_RING_CS"/>
</dbReference>
<gene>
    <name evidence="7" type="ORF">KIL84_001008</name>
</gene>
<dbReference type="PROSITE" id="PS50089">
    <property type="entry name" value="ZF_RING_2"/>
    <property type="match status" value="1"/>
</dbReference>
<keyword evidence="8" id="KW-1185">Reference proteome</keyword>
<reference evidence="7" key="1">
    <citation type="submission" date="2021-09" db="EMBL/GenBank/DDBJ databases">
        <title>The genome of Mauremys mutica provides insights into the evolution of semi-aquatic lifestyle.</title>
        <authorList>
            <person name="Gong S."/>
            <person name="Gao Y."/>
        </authorList>
    </citation>
    <scope>NUCLEOTIDE SEQUENCE</scope>
    <source>
        <strain evidence="7">MM-2020</strain>
        <tissue evidence="7">Muscle</tissue>
    </source>
</reference>
<keyword evidence="1" id="KW-0479">Metal-binding</keyword>
<protein>
    <submittedName>
        <fullName evidence="7">Uncharacterized protein</fullName>
    </submittedName>
</protein>
<feature type="domain" description="RING-type" evidence="5">
    <location>
        <begin position="16"/>
        <end position="57"/>
    </location>
</feature>
<dbReference type="SUPFAM" id="SSF57850">
    <property type="entry name" value="RING/U-box"/>
    <property type="match status" value="1"/>
</dbReference>
<dbReference type="AlphaFoldDB" id="A0A9D4ATB4"/>
<evidence type="ECO:0000313" key="8">
    <source>
        <dbReference type="Proteomes" id="UP000827986"/>
    </source>
</evidence>
<dbReference type="GO" id="GO:0004842">
    <property type="term" value="F:ubiquitin-protein transferase activity"/>
    <property type="evidence" value="ECO:0007669"/>
    <property type="project" value="InterPro"/>
</dbReference>
<dbReference type="SMART" id="SM00504">
    <property type="entry name" value="Ubox"/>
    <property type="match status" value="1"/>
</dbReference>
<dbReference type="InterPro" id="IPR003613">
    <property type="entry name" value="Ubox_domain"/>
</dbReference>
<dbReference type="CDD" id="cd19762">
    <property type="entry name" value="Bbox2_TRIM7-like"/>
    <property type="match status" value="1"/>
</dbReference>
<organism evidence="7 8">
    <name type="scientific">Mauremys mutica</name>
    <name type="common">yellowpond turtle</name>
    <dbReference type="NCBI Taxonomy" id="74926"/>
    <lineage>
        <taxon>Eukaryota</taxon>
        <taxon>Metazoa</taxon>
        <taxon>Chordata</taxon>
        <taxon>Craniata</taxon>
        <taxon>Vertebrata</taxon>
        <taxon>Euteleostomi</taxon>
        <taxon>Archelosauria</taxon>
        <taxon>Testudinata</taxon>
        <taxon>Testudines</taxon>
        <taxon>Cryptodira</taxon>
        <taxon>Durocryptodira</taxon>
        <taxon>Testudinoidea</taxon>
        <taxon>Geoemydidae</taxon>
        <taxon>Geoemydinae</taxon>
        <taxon>Mauremys</taxon>
    </lineage>
</organism>
<dbReference type="SMART" id="SM00336">
    <property type="entry name" value="BBOX"/>
    <property type="match status" value="1"/>
</dbReference>
<dbReference type="Gene3D" id="3.30.40.10">
    <property type="entry name" value="Zinc/RING finger domain, C3HC4 (zinc finger)"/>
    <property type="match status" value="1"/>
</dbReference>
<dbReference type="Pfam" id="PF00643">
    <property type="entry name" value="zf-B_box"/>
    <property type="match status" value="1"/>
</dbReference>
<dbReference type="Proteomes" id="UP000827986">
    <property type="component" value="Unassembled WGS sequence"/>
</dbReference>
<evidence type="ECO:0000313" key="7">
    <source>
        <dbReference type="EMBL" id="KAH1170023.1"/>
    </source>
</evidence>
<dbReference type="GO" id="GO:0008270">
    <property type="term" value="F:zinc ion binding"/>
    <property type="evidence" value="ECO:0007669"/>
    <property type="project" value="UniProtKB-KW"/>
</dbReference>
<dbReference type="EMBL" id="JAHDVG010000484">
    <property type="protein sequence ID" value="KAH1170023.1"/>
    <property type="molecule type" value="Genomic_DNA"/>
</dbReference>
<evidence type="ECO:0000256" key="3">
    <source>
        <dbReference type="ARBA" id="ARBA00022833"/>
    </source>
</evidence>
<dbReference type="PROSITE" id="PS00518">
    <property type="entry name" value="ZF_RING_1"/>
    <property type="match status" value="1"/>
</dbReference>
<dbReference type="PROSITE" id="PS50119">
    <property type="entry name" value="ZF_BBOX"/>
    <property type="match status" value="1"/>
</dbReference>
<evidence type="ECO:0000256" key="2">
    <source>
        <dbReference type="ARBA" id="ARBA00022771"/>
    </source>
</evidence>
<proteinExistence type="predicted"/>
<evidence type="ECO:0000259" key="6">
    <source>
        <dbReference type="PROSITE" id="PS50119"/>
    </source>
</evidence>
<dbReference type="InterPro" id="IPR050143">
    <property type="entry name" value="TRIM/RBCC"/>
</dbReference>
<feature type="domain" description="B box-type" evidence="6">
    <location>
        <begin position="91"/>
        <end position="132"/>
    </location>
</feature>
<keyword evidence="2 4" id="KW-0863">Zinc-finger</keyword>
<accession>A0A9D4ATB4</accession>
<sequence>MAAADPAKNIKGEATCSICLDLFKDPVTTECGHSFCKQCITQHCKEMEFNIVCPQCRKRFQKSNLRPNREMKNIVDSIPRLFSSERLRKPIEENVCERHGDPLKFYCKEDQTPVCMVCDRSQAHHGHTVVPVEEAVQEYWETITEQLEIIESTYGKLHLLVNKDWKHFPQSAGEEAHKRLKRLTDNVASLLKPAASLSPVALLGLAGGLRQSQEMSILRHNPSLWLICDIHILKLAL</sequence>
<dbReference type="Pfam" id="PF13445">
    <property type="entry name" value="zf-RING_UBOX"/>
    <property type="match status" value="1"/>
</dbReference>
<dbReference type="Gene3D" id="3.30.160.60">
    <property type="entry name" value="Classic Zinc Finger"/>
    <property type="match status" value="1"/>
</dbReference>
<keyword evidence="3" id="KW-0862">Zinc</keyword>
<dbReference type="InterPro" id="IPR000315">
    <property type="entry name" value="Znf_B-box"/>
</dbReference>
<dbReference type="InterPro" id="IPR027370">
    <property type="entry name" value="Znf-RING_euk"/>
</dbReference>
<dbReference type="SUPFAM" id="SSF57845">
    <property type="entry name" value="B-box zinc-binding domain"/>
    <property type="match status" value="1"/>
</dbReference>
<dbReference type="InterPro" id="IPR013083">
    <property type="entry name" value="Znf_RING/FYVE/PHD"/>
</dbReference>
<dbReference type="GO" id="GO:0016567">
    <property type="term" value="P:protein ubiquitination"/>
    <property type="evidence" value="ECO:0007669"/>
    <property type="project" value="InterPro"/>
</dbReference>
<dbReference type="PANTHER" id="PTHR24103">
    <property type="entry name" value="E3 UBIQUITIN-PROTEIN LIGASE TRIM"/>
    <property type="match status" value="1"/>
</dbReference>